<dbReference type="InterPro" id="IPR054233">
    <property type="entry name" value="DUF6958"/>
</dbReference>
<protein>
    <recommendedName>
        <fullName evidence="3">ArsR family transcriptional regulator</fullName>
    </recommendedName>
</protein>
<dbReference type="RefSeq" id="WP_055394982.1">
    <property type="nucleotide sequence ID" value="NZ_LCTZ01000002.1"/>
</dbReference>
<dbReference type="Proteomes" id="UP000050827">
    <property type="component" value="Unassembled WGS sequence"/>
</dbReference>
<proteinExistence type="predicted"/>
<dbReference type="OrthoDB" id="2453136at2"/>
<dbReference type="AlphaFoldDB" id="A0A0Q0XMN4"/>
<gene>
    <name evidence="1" type="ORF">AAY42_10580</name>
</gene>
<comment type="caution">
    <text evidence="1">The sequence shown here is derived from an EMBL/GenBank/DDBJ whole genome shotgun (WGS) entry which is preliminary data.</text>
</comment>
<evidence type="ECO:0000313" key="1">
    <source>
        <dbReference type="EMBL" id="KQC30272.1"/>
    </source>
</evidence>
<evidence type="ECO:0008006" key="3">
    <source>
        <dbReference type="Google" id="ProtNLM"/>
    </source>
</evidence>
<dbReference type="STRING" id="346185.AAY42_10580"/>
<evidence type="ECO:0000313" key="2">
    <source>
        <dbReference type="Proteomes" id="UP000050827"/>
    </source>
</evidence>
<name>A0A0Q0XMN4_9FLAO</name>
<reference evidence="1 2" key="1">
    <citation type="submission" date="2015-04" db="EMBL/GenBank/DDBJ databases">
        <title>Complete genome of flavobacterium.</title>
        <authorList>
            <person name="Kwon Y.M."/>
            <person name="Kim S.-J."/>
        </authorList>
    </citation>
    <scope>NUCLEOTIDE SEQUENCE [LARGE SCALE GENOMIC DNA]</scope>
    <source>
        <strain evidence="1 2">DK169</strain>
    </source>
</reference>
<sequence length="95" mass="11103">MSKEEKIMTLHPQGKAGVNILKRRYDFIKDFFLKIVQEHGTITFEKLGDMAVDQLTESFDGKVLWYIVTVKLDLEVRGIIERIPKTSPHQLRMKN</sequence>
<keyword evidence="2" id="KW-1185">Reference proteome</keyword>
<organism evidence="1 2">
    <name type="scientific">Flagellimonas eckloniae</name>
    <dbReference type="NCBI Taxonomy" id="346185"/>
    <lineage>
        <taxon>Bacteria</taxon>
        <taxon>Pseudomonadati</taxon>
        <taxon>Bacteroidota</taxon>
        <taxon>Flavobacteriia</taxon>
        <taxon>Flavobacteriales</taxon>
        <taxon>Flavobacteriaceae</taxon>
        <taxon>Flagellimonas</taxon>
    </lineage>
</organism>
<accession>A0A0Q0XMN4</accession>
<dbReference type="Pfam" id="PF22278">
    <property type="entry name" value="DUF6958"/>
    <property type="match status" value="1"/>
</dbReference>
<dbReference type="EMBL" id="LCTZ01000002">
    <property type="protein sequence ID" value="KQC30272.1"/>
    <property type="molecule type" value="Genomic_DNA"/>
</dbReference>